<proteinExistence type="predicted"/>
<organism evidence="2 3">
    <name type="scientific">Streptomyces lavenduligriseus</name>
    <dbReference type="NCBI Taxonomy" id="67315"/>
    <lineage>
        <taxon>Bacteria</taxon>
        <taxon>Bacillati</taxon>
        <taxon>Actinomycetota</taxon>
        <taxon>Actinomycetes</taxon>
        <taxon>Kitasatosporales</taxon>
        <taxon>Streptomycetaceae</taxon>
        <taxon>Streptomyces</taxon>
    </lineage>
</organism>
<evidence type="ECO:0000313" key="2">
    <source>
        <dbReference type="EMBL" id="MCL3998209.1"/>
    </source>
</evidence>
<dbReference type="RefSeq" id="WP_249492908.1">
    <property type="nucleotide sequence ID" value="NZ_JAMCCK010000057.1"/>
</dbReference>
<keyword evidence="3" id="KW-1185">Reference proteome</keyword>
<evidence type="ECO:0000313" key="3">
    <source>
        <dbReference type="Proteomes" id="UP001202052"/>
    </source>
</evidence>
<dbReference type="EMBL" id="JAMCCK010000057">
    <property type="protein sequence ID" value="MCL3998209.1"/>
    <property type="molecule type" value="Genomic_DNA"/>
</dbReference>
<dbReference type="Proteomes" id="UP001202052">
    <property type="component" value="Unassembled WGS sequence"/>
</dbReference>
<reference evidence="2 3" key="1">
    <citation type="submission" date="2022-05" db="EMBL/GenBank/DDBJ databases">
        <title>Genome Resource of Streptomyces lavenduligriseus GA1-1, a Strain with Broad-Spectrum Antifungal Activity against Phytopathogenic Fungi.</title>
        <authorList>
            <person name="Qi D."/>
        </authorList>
    </citation>
    <scope>NUCLEOTIDE SEQUENCE [LARGE SCALE GENOMIC DNA]</scope>
    <source>
        <strain evidence="2 3">GA1-1</strain>
    </source>
</reference>
<feature type="compositionally biased region" description="Low complexity" evidence="1">
    <location>
        <begin position="8"/>
        <end position="24"/>
    </location>
</feature>
<protein>
    <submittedName>
        <fullName evidence="2">Uncharacterized protein</fullName>
    </submittedName>
</protein>
<comment type="caution">
    <text evidence="2">The sequence shown here is derived from an EMBL/GenBank/DDBJ whole genome shotgun (WGS) entry which is preliminary data.</text>
</comment>
<feature type="region of interest" description="Disordered" evidence="1">
    <location>
        <begin position="1"/>
        <end position="54"/>
    </location>
</feature>
<sequence>MATDTDRSAASGGSARSGTSSPRSALRRHDPRETRETWFHLAGPDRQDPTPEGS</sequence>
<accession>A0ABT0P399</accession>
<gene>
    <name evidence="2" type="ORF">M4438_32685</name>
</gene>
<name>A0ABT0P399_9ACTN</name>
<evidence type="ECO:0000256" key="1">
    <source>
        <dbReference type="SAM" id="MobiDB-lite"/>
    </source>
</evidence>
<feature type="compositionally biased region" description="Basic and acidic residues" evidence="1">
    <location>
        <begin position="27"/>
        <end position="54"/>
    </location>
</feature>